<protein>
    <submittedName>
        <fullName evidence="1">Uncharacterized protein</fullName>
    </submittedName>
</protein>
<name>A0ABQ9WAZ2_SAGOE</name>
<comment type="caution">
    <text evidence="1">The sequence shown here is derived from an EMBL/GenBank/DDBJ whole genome shotgun (WGS) entry which is preliminary data.</text>
</comment>
<accession>A0ABQ9WAZ2</accession>
<reference evidence="1 2" key="1">
    <citation type="submission" date="2023-05" db="EMBL/GenBank/DDBJ databases">
        <title>B98-5 Cell Line De Novo Hybrid Assembly: An Optical Mapping Approach.</title>
        <authorList>
            <person name="Kananen K."/>
            <person name="Auerbach J.A."/>
            <person name="Kautto E."/>
            <person name="Blachly J.S."/>
        </authorList>
    </citation>
    <scope>NUCLEOTIDE SEQUENCE [LARGE SCALE GENOMIC DNA]</scope>
    <source>
        <strain evidence="1">B95-8</strain>
        <tissue evidence="1">Cell line</tissue>
    </source>
</reference>
<keyword evidence="2" id="KW-1185">Reference proteome</keyword>
<proteinExistence type="predicted"/>
<feature type="non-terminal residue" evidence="1">
    <location>
        <position position="1"/>
    </location>
</feature>
<dbReference type="EMBL" id="JASSZA010000002">
    <property type="protein sequence ID" value="KAK2117562.1"/>
    <property type="molecule type" value="Genomic_DNA"/>
</dbReference>
<sequence>ETLLLGVSVLQQVACPESCSLREDLEKGSATRHGTHVACGMAGFSRDEAGSKQ</sequence>
<feature type="non-terminal residue" evidence="1">
    <location>
        <position position="53"/>
    </location>
</feature>
<organism evidence="1 2">
    <name type="scientific">Saguinus oedipus</name>
    <name type="common">Cotton-top tamarin</name>
    <name type="synonym">Oedipomidas oedipus</name>
    <dbReference type="NCBI Taxonomy" id="9490"/>
    <lineage>
        <taxon>Eukaryota</taxon>
        <taxon>Metazoa</taxon>
        <taxon>Chordata</taxon>
        <taxon>Craniata</taxon>
        <taxon>Vertebrata</taxon>
        <taxon>Euteleostomi</taxon>
        <taxon>Mammalia</taxon>
        <taxon>Eutheria</taxon>
        <taxon>Euarchontoglires</taxon>
        <taxon>Primates</taxon>
        <taxon>Haplorrhini</taxon>
        <taxon>Platyrrhini</taxon>
        <taxon>Cebidae</taxon>
        <taxon>Callitrichinae</taxon>
        <taxon>Saguinus</taxon>
    </lineage>
</organism>
<dbReference type="Proteomes" id="UP001266305">
    <property type="component" value="Unassembled WGS sequence"/>
</dbReference>
<gene>
    <name evidence="1" type="ORF">P7K49_004448</name>
</gene>
<evidence type="ECO:0000313" key="1">
    <source>
        <dbReference type="EMBL" id="KAK2117562.1"/>
    </source>
</evidence>
<evidence type="ECO:0000313" key="2">
    <source>
        <dbReference type="Proteomes" id="UP001266305"/>
    </source>
</evidence>